<evidence type="ECO:0000256" key="1">
    <source>
        <dbReference type="ARBA" id="ARBA00007718"/>
    </source>
</evidence>
<gene>
    <name evidence="7" type="primary">hemH</name>
    <name evidence="9" type="ORF">Trichorick_00746</name>
</gene>
<dbReference type="InterPro" id="IPR033644">
    <property type="entry name" value="Ferrochelatase_C"/>
</dbReference>
<keyword evidence="3 7" id="KW-0350">Heme biosynthesis</keyword>
<dbReference type="PANTHER" id="PTHR11108">
    <property type="entry name" value="FERROCHELATASE"/>
    <property type="match status" value="1"/>
</dbReference>
<reference evidence="9 10" key="1">
    <citation type="submission" date="2022-10" db="EMBL/GenBank/DDBJ databases">
        <title>Host association and intracellularity evolved multiple times independently in the Rickettsiales.</title>
        <authorList>
            <person name="Castelli M."/>
            <person name="Nardi T."/>
            <person name="Gammuto L."/>
            <person name="Bellinzona G."/>
            <person name="Sabaneyeva E."/>
            <person name="Potekhin A."/>
            <person name="Serra V."/>
            <person name="Petroni G."/>
            <person name="Sassera D."/>
        </authorList>
    </citation>
    <scope>NUCLEOTIDE SEQUENCE [LARGE SCALE GENOMIC DNA]</scope>
    <source>
        <strain evidence="9 10">Kr 154-4</strain>
    </source>
</reference>
<keyword evidence="2 7" id="KW-0408">Iron</keyword>
<dbReference type="Gene3D" id="3.40.50.1400">
    <property type="match status" value="2"/>
</dbReference>
<evidence type="ECO:0000256" key="8">
    <source>
        <dbReference type="RuleBase" id="RU000607"/>
    </source>
</evidence>
<comment type="catalytic activity">
    <reaction evidence="7 8">
        <text>heme b + 2 H(+) = protoporphyrin IX + Fe(2+)</text>
        <dbReference type="Rhea" id="RHEA:22584"/>
        <dbReference type="ChEBI" id="CHEBI:15378"/>
        <dbReference type="ChEBI" id="CHEBI:29033"/>
        <dbReference type="ChEBI" id="CHEBI:57306"/>
        <dbReference type="ChEBI" id="CHEBI:60344"/>
        <dbReference type="EC" id="4.98.1.1"/>
    </reaction>
</comment>
<keyword evidence="10" id="KW-1185">Reference proteome</keyword>
<evidence type="ECO:0000256" key="4">
    <source>
        <dbReference type="ARBA" id="ARBA00023239"/>
    </source>
</evidence>
<evidence type="ECO:0000256" key="7">
    <source>
        <dbReference type="HAMAP-Rule" id="MF_00323"/>
    </source>
</evidence>
<dbReference type="RefSeq" id="WP_323737686.1">
    <property type="nucleotide sequence ID" value="NZ_CP112932.1"/>
</dbReference>
<comment type="function">
    <text evidence="7 8">Catalyzes the ferrous insertion into protoporphyrin IX.</text>
</comment>
<dbReference type="NCBIfam" id="TIGR00109">
    <property type="entry name" value="hemH"/>
    <property type="match status" value="1"/>
</dbReference>
<dbReference type="Pfam" id="PF00762">
    <property type="entry name" value="Ferrochelatase"/>
    <property type="match status" value="1"/>
</dbReference>
<dbReference type="CDD" id="cd00419">
    <property type="entry name" value="Ferrochelatase_C"/>
    <property type="match status" value="1"/>
</dbReference>
<evidence type="ECO:0000313" key="10">
    <source>
        <dbReference type="Proteomes" id="UP001326613"/>
    </source>
</evidence>
<evidence type="ECO:0000256" key="3">
    <source>
        <dbReference type="ARBA" id="ARBA00023133"/>
    </source>
</evidence>
<dbReference type="SUPFAM" id="SSF53800">
    <property type="entry name" value="Chelatase"/>
    <property type="match status" value="1"/>
</dbReference>
<organism evidence="9 10">
    <name type="scientific">Candidatus Trichorickettsia mobilis</name>
    <dbReference type="NCBI Taxonomy" id="1346319"/>
    <lineage>
        <taxon>Bacteria</taxon>
        <taxon>Pseudomonadati</taxon>
        <taxon>Pseudomonadota</taxon>
        <taxon>Alphaproteobacteria</taxon>
        <taxon>Rickettsiales</taxon>
        <taxon>Rickettsiaceae</taxon>
        <taxon>Rickettsieae</taxon>
        <taxon>Candidatus Trichorickettsia</taxon>
    </lineage>
</organism>
<comment type="pathway">
    <text evidence="7 8">Porphyrin-containing compound metabolism; protoheme biosynthesis; protoheme from protoporphyrin-IX: step 1/1.</text>
</comment>
<dbReference type="InterPro" id="IPR033659">
    <property type="entry name" value="Ferrochelatase_N"/>
</dbReference>
<feature type="binding site" evidence="7">
    <location>
        <position position="205"/>
    </location>
    <ligand>
        <name>Fe(2+)</name>
        <dbReference type="ChEBI" id="CHEBI:29033"/>
    </ligand>
</feature>
<sequence>MSENTDIRKAEKVAIVLFNLGGPDSLNSVQSFLFNLFYDPAIIKLPNPLRFLIAKLISFIRAEKAKAIYALIGNKSPILEETILQKKALADLLSQKITTKFEIFISMRHWHPRAYTVIDQIKQYQPQEIILLPLYPQFSTTTTGSAINEFRNLINKSEINKEVPIKTICCYSSESDYIKAHLILIKQAIAAIKDDAKFRILFSAHSLPVKIINEGDPYQWQIEQTVKQIIAEINIKDLDYRISYQSKVGPVEWLKPTTEDEIKNAGIENKSLIVVPIAFVSEHVETLVELDIEYGNIANLYQIQYIRIATLRISELFINSLANIIQRFINNNVNDICSSSSLTKICPDKFVKCPCNVQT</sequence>
<keyword evidence="7" id="KW-0479">Metal-binding</keyword>
<dbReference type="PROSITE" id="PS00534">
    <property type="entry name" value="FERROCHELATASE"/>
    <property type="match status" value="1"/>
</dbReference>
<dbReference type="EC" id="4.98.1.1" evidence="7 8"/>
<dbReference type="CDD" id="cd03411">
    <property type="entry name" value="Ferrochelatase_N"/>
    <property type="match status" value="1"/>
</dbReference>
<evidence type="ECO:0000256" key="5">
    <source>
        <dbReference type="ARBA" id="ARBA00023244"/>
    </source>
</evidence>
<comment type="similarity">
    <text evidence="1 7 8">Belongs to the ferrochelatase family.</text>
</comment>
<evidence type="ECO:0000256" key="2">
    <source>
        <dbReference type="ARBA" id="ARBA00023004"/>
    </source>
</evidence>
<dbReference type="InterPro" id="IPR019772">
    <property type="entry name" value="Ferrochelatase_AS"/>
</dbReference>
<protein>
    <recommendedName>
        <fullName evidence="7 8">Ferrochelatase</fullName>
        <ecNumber evidence="7 8">4.98.1.1</ecNumber>
    </recommendedName>
    <alternativeName>
        <fullName evidence="7">Heme synthase</fullName>
    </alternativeName>
    <alternativeName>
        <fullName evidence="7">Protoheme ferro-lyase</fullName>
    </alternativeName>
</protein>
<comment type="catalytic activity">
    <reaction evidence="6">
        <text>Fe-coproporphyrin III + 2 H(+) = coproporphyrin III + Fe(2+)</text>
        <dbReference type="Rhea" id="RHEA:49572"/>
        <dbReference type="ChEBI" id="CHEBI:15378"/>
        <dbReference type="ChEBI" id="CHEBI:29033"/>
        <dbReference type="ChEBI" id="CHEBI:68438"/>
        <dbReference type="ChEBI" id="CHEBI:131725"/>
        <dbReference type="EC" id="4.99.1.9"/>
    </reaction>
    <physiologicalReaction direction="right-to-left" evidence="6">
        <dbReference type="Rhea" id="RHEA:49574"/>
    </physiologicalReaction>
</comment>
<dbReference type="HAMAP" id="MF_00323">
    <property type="entry name" value="Ferrochelatase"/>
    <property type="match status" value="1"/>
</dbReference>
<evidence type="ECO:0000256" key="6">
    <source>
        <dbReference type="ARBA" id="ARBA00024536"/>
    </source>
</evidence>
<accession>A0ABZ0UTC0</accession>
<name>A0ABZ0UTC0_9RICK</name>
<keyword evidence="5 7" id="KW-0627">Porphyrin biosynthesis</keyword>
<dbReference type="Proteomes" id="UP001326613">
    <property type="component" value="Chromosome"/>
</dbReference>
<dbReference type="InterPro" id="IPR001015">
    <property type="entry name" value="Ferrochelatase"/>
</dbReference>
<dbReference type="PANTHER" id="PTHR11108:SF1">
    <property type="entry name" value="FERROCHELATASE, MITOCHONDRIAL"/>
    <property type="match status" value="1"/>
</dbReference>
<evidence type="ECO:0000313" key="9">
    <source>
        <dbReference type="EMBL" id="WPY00856.1"/>
    </source>
</evidence>
<keyword evidence="4 7" id="KW-0456">Lyase</keyword>
<feature type="binding site" evidence="7">
    <location>
        <position position="285"/>
    </location>
    <ligand>
        <name>Fe(2+)</name>
        <dbReference type="ChEBI" id="CHEBI:29033"/>
    </ligand>
</feature>
<proteinExistence type="inferred from homology"/>
<dbReference type="EMBL" id="CP112932">
    <property type="protein sequence ID" value="WPY00856.1"/>
    <property type="molecule type" value="Genomic_DNA"/>
</dbReference>
<comment type="subcellular location">
    <subcellularLocation>
        <location evidence="7 8">Cytoplasm</location>
    </subcellularLocation>
</comment>
<keyword evidence="7 8" id="KW-0963">Cytoplasm</keyword>